<protein>
    <submittedName>
        <fullName evidence="1">ADP-ribosylglycohydrolase family protein</fullName>
    </submittedName>
</protein>
<keyword evidence="2" id="KW-1185">Reference proteome</keyword>
<dbReference type="EMBL" id="JAOQIO010000069">
    <property type="protein sequence ID" value="MCU6793856.1"/>
    <property type="molecule type" value="Genomic_DNA"/>
</dbReference>
<dbReference type="SUPFAM" id="SSF101478">
    <property type="entry name" value="ADP-ribosylglycohydrolase"/>
    <property type="match status" value="1"/>
</dbReference>
<gene>
    <name evidence="1" type="ORF">OB236_17275</name>
</gene>
<dbReference type="Proteomes" id="UP001652445">
    <property type="component" value="Unassembled WGS sequence"/>
</dbReference>
<dbReference type="RefSeq" id="WP_262685080.1">
    <property type="nucleotide sequence ID" value="NZ_JAOQIO010000069.1"/>
</dbReference>
<proteinExistence type="predicted"/>
<reference evidence="1 2" key="1">
    <citation type="submission" date="2022-09" db="EMBL/GenBank/DDBJ databases">
        <authorList>
            <person name="Han X.L."/>
            <person name="Wang Q."/>
            <person name="Lu T."/>
        </authorList>
    </citation>
    <scope>NUCLEOTIDE SEQUENCE [LARGE SCALE GENOMIC DNA]</scope>
    <source>
        <strain evidence="1 2">WQ 127069</strain>
    </source>
</reference>
<dbReference type="InterPro" id="IPR005502">
    <property type="entry name" value="Ribosyl_crysJ1"/>
</dbReference>
<sequence length="621" mass="70005">MGTSRLNETDYYRKIYGGWLGKNIGGTLGYPVEGKMELLDLTYYTELSEGPLPNDDLDLQIVWLHALEQYGARLTSVELGQEWMEHVFFPFDEYGYALANLRRGLVPPIAGWFNNPFTNCMGSPIRSEIWAMIAPGCPGVAAYYAYQDAIVDHAGGEGVYGEMFFAAIESAAFFENDRDRLINIGLTYMPVDCRTALAVKDLLVWHKEGKTWVEARELILKYHGNPNFTDAPQNIAFTILGWLYGEDFEDAILKAVNCGYDTDCTGATLGAILGIILGPENLPERWLKPVGDRIAVNAPIVGFNVPLTLDELTSRTFKVGKEVAAVWEIPLEFTKQTPTALKEGLLDHYDPNWLWNHSFHTDRYLLPKGTRSNLGLEVIVNYGDEGPAIGKQQQKEITFTIINRSKELWEGYLKLDIPDGWIGNKEEPFMIKPDQELSWKTNITSNHELKPAYTLTFQVLRYHDNNYWNKETLNLNLLCATHWKVSGPEGSLEASAIFPGNRLRFAEALQTDQPGIYRAVTTMINPGDKALRLIVATANPVKAHLNGELIIDDENETAFMPAFHRALESKFAEIQLPKGKHQLEIEVLKGEHPLEVYVLPVAQKNTKTPGPYYFFTDILFA</sequence>
<dbReference type="InterPro" id="IPR036705">
    <property type="entry name" value="Ribosyl_crysJ1_sf"/>
</dbReference>
<accession>A0ABT2UIK9</accession>
<dbReference type="Pfam" id="PF03747">
    <property type="entry name" value="ADP_ribosyl_GH"/>
    <property type="match status" value="1"/>
</dbReference>
<evidence type="ECO:0000313" key="1">
    <source>
        <dbReference type="EMBL" id="MCU6793856.1"/>
    </source>
</evidence>
<name>A0ABT2UIK9_9BACL</name>
<comment type="caution">
    <text evidence="1">The sequence shown here is derived from an EMBL/GenBank/DDBJ whole genome shotgun (WGS) entry which is preliminary data.</text>
</comment>
<dbReference type="Gene3D" id="1.10.4080.10">
    <property type="entry name" value="ADP-ribosylation/Crystallin J1"/>
    <property type="match status" value="1"/>
</dbReference>
<evidence type="ECO:0000313" key="2">
    <source>
        <dbReference type="Proteomes" id="UP001652445"/>
    </source>
</evidence>
<organism evidence="1 2">
    <name type="scientific">Paenibacillus baimaensis</name>
    <dbReference type="NCBI Taxonomy" id="2982185"/>
    <lineage>
        <taxon>Bacteria</taxon>
        <taxon>Bacillati</taxon>
        <taxon>Bacillota</taxon>
        <taxon>Bacilli</taxon>
        <taxon>Bacillales</taxon>
        <taxon>Paenibacillaceae</taxon>
        <taxon>Paenibacillus</taxon>
    </lineage>
</organism>